<gene>
    <name evidence="2" type="ORF">J4P68_00225</name>
</gene>
<feature type="compositionally biased region" description="Polar residues" evidence="1">
    <location>
        <begin position="157"/>
        <end position="166"/>
    </location>
</feature>
<name>A0ABS3M8R5_9BRAD</name>
<evidence type="ECO:0000313" key="2">
    <source>
        <dbReference type="EMBL" id="MBO1427861.1"/>
    </source>
</evidence>
<evidence type="ECO:0000256" key="1">
    <source>
        <dbReference type="SAM" id="MobiDB-lite"/>
    </source>
</evidence>
<keyword evidence="3" id="KW-1185">Reference proteome</keyword>
<evidence type="ECO:0000313" key="3">
    <source>
        <dbReference type="Proteomes" id="UP000692816"/>
    </source>
</evidence>
<comment type="caution">
    <text evidence="2">The sequence shown here is derived from an EMBL/GenBank/DDBJ whole genome shotgun (WGS) entry which is preliminary data.</text>
</comment>
<dbReference type="InterPro" id="IPR036390">
    <property type="entry name" value="WH_DNA-bd_sf"/>
</dbReference>
<feature type="region of interest" description="Disordered" evidence="1">
    <location>
        <begin position="273"/>
        <end position="294"/>
    </location>
</feature>
<accession>A0ABS3M8R5</accession>
<protein>
    <submittedName>
        <fullName evidence="2">Helix-turn-helix domain-containing protein</fullName>
    </submittedName>
</protein>
<sequence length="294" mass="32654">MNRDTSNSPSPAKQASSRAWPIKTFRDRDQWLELMLCSKLGCAAKIVAIRIALHHNVETGQCDPSLIGLVTSAGTSESTVKRSLRELEAAGWLQISHSRGGRSLHGAGYRSSYQLTIPNSVTGEPVNRSAGEPVNRAKTEDQQVRPRPDNRAAGGPQTANRTANKNSEGESPPPSKGKIRKKAARQSETPFPDNLVLDDSILETAAKVASWTPARAAHEFELWRAKSHAKGWRYRDWRAAWRTWCLQGAKFDRERAQQHGTVIDQSGNVVAMQSRQTYRRRSNTEMAFRDGGDQ</sequence>
<dbReference type="EMBL" id="JAGEPA010000001">
    <property type="protein sequence ID" value="MBO1427861.1"/>
    <property type="molecule type" value="Genomic_DNA"/>
</dbReference>
<dbReference type="SUPFAM" id="SSF46785">
    <property type="entry name" value="Winged helix' DNA-binding domain"/>
    <property type="match status" value="1"/>
</dbReference>
<dbReference type="Proteomes" id="UP000692816">
    <property type="component" value="Unassembled WGS sequence"/>
</dbReference>
<proteinExistence type="predicted"/>
<feature type="region of interest" description="Disordered" evidence="1">
    <location>
        <begin position="118"/>
        <end position="194"/>
    </location>
</feature>
<reference evidence="2" key="1">
    <citation type="journal article" date="2021" name="Int. J. Syst. Evol. Microbiol.">
        <title>Bradyrhizobium septentrionale sp. nov. (sv. septentrionale) and Bradyrhizobium quebecense sp. nov. (sv. septentrionale) associated with legumes native to Canada possess rearranged symbiosis genes and numerous insertion sequences.</title>
        <authorList>
            <person name="Bromfield E.S.P."/>
            <person name="Cloutier S."/>
        </authorList>
    </citation>
    <scope>NUCLEOTIDE SEQUENCE</scope>
    <source>
        <strain evidence="2">12S5</strain>
    </source>
</reference>
<organism evidence="2 3">
    <name type="scientific">Bradyrhizobium quebecense</name>
    <dbReference type="NCBI Taxonomy" id="2748629"/>
    <lineage>
        <taxon>Bacteria</taxon>
        <taxon>Pseudomonadati</taxon>
        <taxon>Pseudomonadota</taxon>
        <taxon>Alphaproteobacteria</taxon>
        <taxon>Hyphomicrobiales</taxon>
        <taxon>Nitrobacteraceae</taxon>
        <taxon>Bradyrhizobium</taxon>
    </lineage>
</organism>
<dbReference type="RefSeq" id="WP_207829622.1">
    <property type="nucleotide sequence ID" value="NZ_CP088282.1"/>
</dbReference>
<feature type="compositionally biased region" description="Basic and acidic residues" evidence="1">
    <location>
        <begin position="135"/>
        <end position="150"/>
    </location>
</feature>